<keyword evidence="2" id="KW-1185">Reference proteome</keyword>
<reference evidence="1" key="1">
    <citation type="submission" date="2017-07" db="EMBL/GenBank/DDBJ databases">
        <title>Taro Niue Genome Assembly and Annotation.</title>
        <authorList>
            <person name="Atibalentja N."/>
            <person name="Keating K."/>
            <person name="Fields C.J."/>
        </authorList>
    </citation>
    <scope>NUCLEOTIDE SEQUENCE</scope>
    <source>
        <strain evidence="1">Niue_2</strain>
        <tissue evidence="1">Leaf</tissue>
    </source>
</reference>
<dbReference type="EMBL" id="NMUH01000089">
    <property type="protein sequence ID" value="MQL71138.1"/>
    <property type="molecule type" value="Genomic_DNA"/>
</dbReference>
<name>A0A843TH49_COLES</name>
<proteinExistence type="predicted"/>
<evidence type="ECO:0000313" key="1">
    <source>
        <dbReference type="EMBL" id="MQL71138.1"/>
    </source>
</evidence>
<protein>
    <submittedName>
        <fullName evidence="1">Uncharacterized protein</fullName>
    </submittedName>
</protein>
<gene>
    <name evidence="1" type="ORF">Taro_003450</name>
</gene>
<dbReference type="Proteomes" id="UP000652761">
    <property type="component" value="Unassembled WGS sequence"/>
</dbReference>
<dbReference type="PANTHER" id="PTHR35830:SF1">
    <property type="entry name" value="OS05G0299200 PROTEIN"/>
    <property type="match status" value="1"/>
</dbReference>
<dbReference type="PANTHER" id="PTHR35830">
    <property type="entry name" value="OS05G0299200 PROTEIN"/>
    <property type="match status" value="1"/>
</dbReference>
<dbReference type="AlphaFoldDB" id="A0A843TH49"/>
<evidence type="ECO:0000313" key="2">
    <source>
        <dbReference type="Proteomes" id="UP000652761"/>
    </source>
</evidence>
<accession>A0A843TH49</accession>
<organism evidence="1 2">
    <name type="scientific">Colocasia esculenta</name>
    <name type="common">Wild taro</name>
    <name type="synonym">Arum esculentum</name>
    <dbReference type="NCBI Taxonomy" id="4460"/>
    <lineage>
        <taxon>Eukaryota</taxon>
        <taxon>Viridiplantae</taxon>
        <taxon>Streptophyta</taxon>
        <taxon>Embryophyta</taxon>
        <taxon>Tracheophyta</taxon>
        <taxon>Spermatophyta</taxon>
        <taxon>Magnoliopsida</taxon>
        <taxon>Liliopsida</taxon>
        <taxon>Araceae</taxon>
        <taxon>Aroideae</taxon>
        <taxon>Colocasieae</taxon>
        <taxon>Colocasia</taxon>
    </lineage>
</organism>
<dbReference type="OrthoDB" id="1898167at2759"/>
<comment type="caution">
    <text evidence="1">The sequence shown here is derived from an EMBL/GenBank/DDBJ whole genome shotgun (WGS) entry which is preliminary data.</text>
</comment>
<sequence>MKLDMQRVFDPTCKVEIDGEEVRQFIAGLADNIGLGSTHAVRILGGAVAATTRSRFLQAWPEMEMVAAGLEKILKVEQRAHLLNMFGQTCGSENQSIAAAALGVK</sequence>